<feature type="region of interest" description="Disordered" evidence="1">
    <location>
        <begin position="35"/>
        <end position="79"/>
    </location>
</feature>
<keyword evidence="2" id="KW-0732">Signal</keyword>
<evidence type="ECO:0000256" key="2">
    <source>
        <dbReference type="SAM" id="SignalP"/>
    </source>
</evidence>
<protein>
    <recommendedName>
        <fullName evidence="5">Secreted protein</fullName>
    </recommendedName>
</protein>
<dbReference type="AlphaFoldDB" id="A0A482X921"/>
<gene>
    <name evidence="3" type="ORF">LSTR_LSTR003922</name>
</gene>
<sequence length="79" mass="8639">MKHVYLLLLAIILLVCLSEFTQCSLCGGCLGSIEVEGDSSDDERETTAEQKSSKVEEDKKEESEGEEGALLGNSKETRK</sequence>
<proteinExistence type="predicted"/>
<name>A0A482X921_LAOST</name>
<feature type="chain" id="PRO_5019807155" description="Secreted protein" evidence="2">
    <location>
        <begin position="19"/>
        <end position="79"/>
    </location>
</feature>
<dbReference type="InParanoid" id="A0A482X921"/>
<feature type="compositionally biased region" description="Acidic residues" evidence="1">
    <location>
        <begin position="35"/>
        <end position="44"/>
    </location>
</feature>
<feature type="signal peptide" evidence="2">
    <location>
        <begin position="1"/>
        <end position="18"/>
    </location>
</feature>
<accession>A0A482X921</accession>
<evidence type="ECO:0000313" key="3">
    <source>
        <dbReference type="EMBL" id="RZF42304.1"/>
    </source>
</evidence>
<feature type="compositionally biased region" description="Basic and acidic residues" evidence="1">
    <location>
        <begin position="45"/>
        <end position="62"/>
    </location>
</feature>
<reference evidence="3 4" key="1">
    <citation type="journal article" date="2017" name="Gigascience">
        <title>Genome sequence of the small brown planthopper, Laodelphax striatellus.</title>
        <authorList>
            <person name="Zhu J."/>
            <person name="Jiang F."/>
            <person name="Wang X."/>
            <person name="Yang P."/>
            <person name="Bao Y."/>
            <person name="Zhao W."/>
            <person name="Wang W."/>
            <person name="Lu H."/>
            <person name="Wang Q."/>
            <person name="Cui N."/>
            <person name="Li J."/>
            <person name="Chen X."/>
            <person name="Luo L."/>
            <person name="Yu J."/>
            <person name="Kang L."/>
            <person name="Cui F."/>
        </authorList>
    </citation>
    <scope>NUCLEOTIDE SEQUENCE [LARGE SCALE GENOMIC DNA]</scope>
    <source>
        <strain evidence="3">Lst14</strain>
    </source>
</reference>
<evidence type="ECO:0008006" key="5">
    <source>
        <dbReference type="Google" id="ProtNLM"/>
    </source>
</evidence>
<evidence type="ECO:0000256" key="1">
    <source>
        <dbReference type="SAM" id="MobiDB-lite"/>
    </source>
</evidence>
<evidence type="ECO:0000313" key="4">
    <source>
        <dbReference type="Proteomes" id="UP000291343"/>
    </source>
</evidence>
<organism evidence="3 4">
    <name type="scientific">Laodelphax striatellus</name>
    <name type="common">Small brown planthopper</name>
    <name type="synonym">Delphax striatella</name>
    <dbReference type="NCBI Taxonomy" id="195883"/>
    <lineage>
        <taxon>Eukaryota</taxon>
        <taxon>Metazoa</taxon>
        <taxon>Ecdysozoa</taxon>
        <taxon>Arthropoda</taxon>
        <taxon>Hexapoda</taxon>
        <taxon>Insecta</taxon>
        <taxon>Pterygota</taxon>
        <taxon>Neoptera</taxon>
        <taxon>Paraneoptera</taxon>
        <taxon>Hemiptera</taxon>
        <taxon>Auchenorrhyncha</taxon>
        <taxon>Fulgoroidea</taxon>
        <taxon>Delphacidae</taxon>
        <taxon>Criomorphinae</taxon>
        <taxon>Laodelphax</taxon>
    </lineage>
</organism>
<dbReference type="EMBL" id="QKKF02015239">
    <property type="protein sequence ID" value="RZF42304.1"/>
    <property type="molecule type" value="Genomic_DNA"/>
</dbReference>
<comment type="caution">
    <text evidence="3">The sequence shown here is derived from an EMBL/GenBank/DDBJ whole genome shotgun (WGS) entry which is preliminary data.</text>
</comment>
<dbReference type="Proteomes" id="UP000291343">
    <property type="component" value="Unassembled WGS sequence"/>
</dbReference>
<keyword evidence="4" id="KW-1185">Reference proteome</keyword>